<dbReference type="Pfam" id="PF18921">
    <property type="entry name" value="Cyanophycin_syn"/>
    <property type="match status" value="1"/>
</dbReference>
<evidence type="ECO:0000313" key="5">
    <source>
        <dbReference type="Proteomes" id="UP000000333"/>
    </source>
</evidence>
<evidence type="ECO:0000256" key="2">
    <source>
        <dbReference type="SAM" id="MobiDB-lite"/>
    </source>
</evidence>
<sequence>MAQLIDIQRVEVGLENLTARVRLSDDAPLMTSEDLHGTTRVYNLMPHIIEHACLGDAGKTFKAAMGNTELAHLLEHVTVELLAQTNLAGDVTSGRTYPIDGDERLYDVQISCADDVLTAGALSSACWIMGWAFSGGGDPAPDVEAIVRGLCGLVDSLGDEPGKRYEHEVEGRVAAEVEDERRRLLAEREAEIASAREVAYAAAERAARERAAAHAAERAARVAAEEERRQEADRRAAARLEAERVLAQREEELRRLEAERQRLEAERLEAERLLAEVYAAAECDEGRTTDGMAATDVAPGAAGASAEDPHQAPRAQEDEPIPDFLVDATAGTVDPESPSEPELPADPAPQAEPDAYAAPWEDVSSTDDRRHDDMPPTQGVR</sequence>
<proteinExistence type="predicted"/>
<dbReference type="EMBL" id="CP002106">
    <property type="protein sequence ID" value="ADK67181.1"/>
    <property type="molecule type" value="Genomic_DNA"/>
</dbReference>
<dbReference type="AlphaFoldDB" id="E1QXR7"/>
<evidence type="ECO:0000259" key="3">
    <source>
        <dbReference type="Pfam" id="PF18921"/>
    </source>
</evidence>
<keyword evidence="5" id="KW-1185">Reference proteome</keyword>
<feature type="compositionally biased region" description="Low complexity" evidence="2">
    <location>
        <begin position="348"/>
        <end position="359"/>
    </location>
</feature>
<dbReference type="eggNOG" id="ENOG5033XVV">
    <property type="taxonomic scope" value="Bacteria"/>
</dbReference>
<dbReference type="STRING" id="633147.Olsu_0047"/>
<gene>
    <name evidence="4" type="ordered locus">Olsu_0047</name>
</gene>
<feature type="compositionally biased region" description="Basic and acidic residues" evidence="2">
    <location>
        <begin position="307"/>
        <end position="317"/>
    </location>
</feature>
<dbReference type="InterPro" id="IPR044019">
    <property type="entry name" value="Cyanophycin_syn_N"/>
</dbReference>
<name>E1QXR7_OLSUV</name>
<dbReference type="GeneID" id="78513241"/>
<dbReference type="PATRIC" id="fig|633147.7.peg.1541"/>
<feature type="region of interest" description="Disordered" evidence="2">
    <location>
        <begin position="283"/>
        <end position="381"/>
    </location>
</feature>
<accession>E1QXR7</accession>
<keyword evidence="1" id="KW-0175">Coiled coil</keyword>
<dbReference type="Proteomes" id="UP000000333">
    <property type="component" value="Chromosome"/>
</dbReference>
<dbReference type="HOGENOM" id="CLU_725296_0_0_11"/>
<evidence type="ECO:0000313" key="4">
    <source>
        <dbReference type="EMBL" id="ADK67181.1"/>
    </source>
</evidence>
<evidence type="ECO:0000256" key="1">
    <source>
        <dbReference type="SAM" id="Coils"/>
    </source>
</evidence>
<dbReference type="KEGG" id="ols:Olsu_0047"/>
<feature type="compositionally biased region" description="Low complexity" evidence="2">
    <location>
        <begin position="291"/>
        <end position="306"/>
    </location>
</feature>
<protein>
    <recommendedName>
        <fullName evidence="3">Cyanophycin synthase-like N-terminal domain-containing protein</fullName>
    </recommendedName>
</protein>
<organism evidence="4 5">
    <name type="scientific">Olsenella uli (strain ATCC 49627 / DSM 7084 / CCUG 31166 / CIP 109912 / JCM 12494 / LMG 11480 / NCIMB 702895 / VPI D76D-27C)</name>
    <name type="common">Lactobacillus uli</name>
    <dbReference type="NCBI Taxonomy" id="633147"/>
    <lineage>
        <taxon>Bacteria</taxon>
        <taxon>Bacillati</taxon>
        <taxon>Actinomycetota</taxon>
        <taxon>Coriobacteriia</taxon>
        <taxon>Coriobacteriales</taxon>
        <taxon>Atopobiaceae</taxon>
        <taxon>Olsenella</taxon>
    </lineage>
</organism>
<feature type="domain" description="Cyanophycin synthase-like N-terminal" evidence="3">
    <location>
        <begin position="35"/>
        <end position="125"/>
    </location>
</feature>
<feature type="coiled-coil region" evidence="1">
    <location>
        <begin position="223"/>
        <end position="280"/>
    </location>
</feature>
<dbReference type="RefSeq" id="WP_013250933.1">
    <property type="nucleotide sequence ID" value="NC_014363.1"/>
</dbReference>
<reference evidence="4 5" key="1">
    <citation type="journal article" date="2010" name="Stand. Genomic Sci.">
        <title>Complete genome sequence of Olsenella uli type strain (VPI D76D-27C).</title>
        <authorList>
            <person name="Goker M."/>
            <person name="Held B."/>
            <person name="Lucas S."/>
            <person name="Nolan M."/>
            <person name="Yasawong M."/>
            <person name="Glavina Del Rio T."/>
            <person name="Tice H."/>
            <person name="Cheng J.F."/>
            <person name="Bruce D."/>
            <person name="Detter J.C."/>
            <person name="Tapia R."/>
            <person name="Han C."/>
            <person name="Goodwin L."/>
            <person name="Pitluck S."/>
            <person name="Liolios K."/>
            <person name="Ivanova N."/>
            <person name="Mavromatis K."/>
            <person name="Mikhailova N."/>
            <person name="Pati A."/>
            <person name="Chen A."/>
            <person name="Palaniappan K."/>
            <person name="Land M."/>
            <person name="Hauser L."/>
            <person name="Chang Y.J."/>
            <person name="Jeffries C.D."/>
            <person name="Rohde M."/>
            <person name="Sikorski J."/>
            <person name="Pukall R."/>
            <person name="Woyke T."/>
            <person name="Bristow J."/>
            <person name="Eisen J.A."/>
            <person name="Markowitz V."/>
            <person name="Hugenholtz P."/>
            <person name="Kyrpides N.C."/>
            <person name="Klenk H.P."/>
            <person name="Lapidus A."/>
        </authorList>
    </citation>
    <scope>NUCLEOTIDE SEQUENCE [LARGE SCALE GENOMIC DNA]</scope>
    <source>
        <strain evidence="5">ATCC 49627 / DSM 7084 / CIP 109912 / JCM 12494 / NCIMB 702895 / VPI D76D-27C</strain>
    </source>
</reference>